<proteinExistence type="predicted"/>
<accession>A0A0L6UBI3</accession>
<dbReference type="STRING" id="27349.A0A0L6UBI3"/>
<evidence type="ECO:0000313" key="2">
    <source>
        <dbReference type="EMBL" id="KNZ45904.1"/>
    </source>
</evidence>
<feature type="region of interest" description="Disordered" evidence="1">
    <location>
        <begin position="212"/>
        <end position="271"/>
    </location>
</feature>
<sequence length="506" mass="53576">MTKSTIILFGPVAATPTTTATALADQAPAWSLSYSAATTPPSCFTQISGSASSNNLGKDQSAGAGSKEATSQAPSFDVFARIPSEVKPPNLFALLAPSQEAQSNLPPTSAPTFSFGRSSSQAISVFGSQPEPAAISAAASQDTPNLTPVSSSISTPLATPFTFGSQRTTTNPASTNNEPPALNGMCNNMVDANPTTSTPAWNIFGGLAIPSNPMPSSPLEAPLPPPPPPPSPFGGPTTSPNGPTTGMNKTSGASLFGETAPAVPISSSSSSPFTFGRQGLASAFAPQSLIYFALSAKNRIVCPDHLLDRLKLNTIKLIVGTTWNRLIHHPMTTRLPATRSHWHQVLPCWTLDPSWQMHHPPQETLRCKAPPTIKHELIGEVKPQWLEWNAWNQDIAKLWENYVTLLSCLPRQEGLFISAGLDQASQPQAGVVPVGSNSKNKCPISNCQRQLGTPTSKFTVTVPFMIQGEDLSWRSKTIVGSRIARLPSRDIHQGTIFASAIAEGFP</sequence>
<keyword evidence="3" id="KW-1185">Reference proteome</keyword>
<feature type="compositionally biased region" description="Low complexity" evidence="1">
    <location>
        <begin position="234"/>
        <end position="246"/>
    </location>
</feature>
<evidence type="ECO:0000313" key="3">
    <source>
        <dbReference type="Proteomes" id="UP000037035"/>
    </source>
</evidence>
<comment type="caution">
    <text evidence="2">The sequence shown here is derived from an EMBL/GenBank/DDBJ whole genome shotgun (WGS) entry which is preliminary data.</text>
</comment>
<protein>
    <submittedName>
        <fullName evidence="2">Putative signal peptide protein</fullName>
    </submittedName>
</protein>
<reference evidence="2 3" key="1">
    <citation type="submission" date="2015-08" db="EMBL/GenBank/DDBJ databases">
        <title>Next Generation Sequencing and Analysis of the Genome of Puccinia sorghi L Schw, the Causal Agent of Maize Common Rust.</title>
        <authorList>
            <person name="Rochi L."/>
            <person name="Burguener G."/>
            <person name="Darino M."/>
            <person name="Turjanski A."/>
            <person name="Kreff E."/>
            <person name="Dieguez M.J."/>
            <person name="Sacco F."/>
        </authorList>
    </citation>
    <scope>NUCLEOTIDE SEQUENCE [LARGE SCALE GENOMIC DNA]</scope>
    <source>
        <strain evidence="2 3">RO10H11247</strain>
    </source>
</reference>
<feature type="compositionally biased region" description="Polar residues" evidence="1">
    <location>
        <begin position="138"/>
        <end position="153"/>
    </location>
</feature>
<name>A0A0L6UBI3_9BASI</name>
<organism evidence="2 3">
    <name type="scientific">Puccinia sorghi</name>
    <dbReference type="NCBI Taxonomy" id="27349"/>
    <lineage>
        <taxon>Eukaryota</taxon>
        <taxon>Fungi</taxon>
        <taxon>Dikarya</taxon>
        <taxon>Basidiomycota</taxon>
        <taxon>Pucciniomycotina</taxon>
        <taxon>Pucciniomycetes</taxon>
        <taxon>Pucciniales</taxon>
        <taxon>Pucciniaceae</taxon>
        <taxon>Puccinia</taxon>
    </lineage>
</organism>
<dbReference type="OrthoDB" id="26681at2759"/>
<dbReference type="AlphaFoldDB" id="A0A0L6UBI3"/>
<evidence type="ECO:0000256" key="1">
    <source>
        <dbReference type="SAM" id="MobiDB-lite"/>
    </source>
</evidence>
<dbReference type="Proteomes" id="UP000037035">
    <property type="component" value="Unassembled WGS sequence"/>
</dbReference>
<dbReference type="EMBL" id="LAVV01013161">
    <property type="protein sequence ID" value="KNZ45904.1"/>
    <property type="molecule type" value="Genomic_DNA"/>
</dbReference>
<gene>
    <name evidence="2" type="ORF">VP01_76g2</name>
</gene>
<feature type="compositionally biased region" description="Pro residues" evidence="1">
    <location>
        <begin position="212"/>
        <end position="233"/>
    </location>
</feature>
<dbReference type="VEuPathDB" id="FungiDB:VP01_76g2"/>
<feature type="region of interest" description="Disordered" evidence="1">
    <location>
        <begin position="134"/>
        <end position="153"/>
    </location>
</feature>